<dbReference type="Proteomes" id="UP001469553">
    <property type="component" value="Unassembled WGS sequence"/>
</dbReference>
<accession>A0ABV0Z588</accession>
<reference evidence="2 3" key="1">
    <citation type="submission" date="2021-06" db="EMBL/GenBank/DDBJ databases">
        <authorList>
            <person name="Palmer J.M."/>
        </authorList>
    </citation>
    <scope>NUCLEOTIDE SEQUENCE [LARGE SCALE GENOMIC DNA]</scope>
    <source>
        <strain evidence="2 3">AS_MEX2019</strain>
        <tissue evidence="2">Muscle</tissue>
    </source>
</reference>
<evidence type="ECO:0000313" key="3">
    <source>
        <dbReference type="Proteomes" id="UP001469553"/>
    </source>
</evidence>
<evidence type="ECO:0000313" key="2">
    <source>
        <dbReference type="EMBL" id="MEQ2300800.1"/>
    </source>
</evidence>
<name>A0ABV0Z588_9TELE</name>
<keyword evidence="3" id="KW-1185">Reference proteome</keyword>
<proteinExistence type="predicted"/>
<protein>
    <submittedName>
        <fullName evidence="2">Uncharacterized protein</fullName>
    </submittedName>
</protein>
<sequence length="121" mass="13566">MWALKYPSRIMEHDYAAHPIGMPRPVPNPKAQGCDSLIHWGKPQHETAELGGNKQTHPSPPPTPQQKRVQPLLRRWDPEPTLCLEVSPTISSRYLSTSRTNSGSFPPSELNFHVPRASLSI</sequence>
<dbReference type="EMBL" id="JAHRIP010050441">
    <property type="protein sequence ID" value="MEQ2300800.1"/>
    <property type="molecule type" value="Genomic_DNA"/>
</dbReference>
<organism evidence="2 3">
    <name type="scientific">Ameca splendens</name>
    <dbReference type="NCBI Taxonomy" id="208324"/>
    <lineage>
        <taxon>Eukaryota</taxon>
        <taxon>Metazoa</taxon>
        <taxon>Chordata</taxon>
        <taxon>Craniata</taxon>
        <taxon>Vertebrata</taxon>
        <taxon>Euteleostomi</taxon>
        <taxon>Actinopterygii</taxon>
        <taxon>Neopterygii</taxon>
        <taxon>Teleostei</taxon>
        <taxon>Neoteleostei</taxon>
        <taxon>Acanthomorphata</taxon>
        <taxon>Ovalentaria</taxon>
        <taxon>Atherinomorphae</taxon>
        <taxon>Cyprinodontiformes</taxon>
        <taxon>Goodeidae</taxon>
        <taxon>Ameca</taxon>
    </lineage>
</organism>
<feature type="region of interest" description="Disordered" evidence="1">
    <location>
        <begin position="40"/>
        <end position="69"/>
    </location>
</feature>
<evidence type="ECO:0000256" key="1">
    <source>
        <dbReference type="SAM" id="MobiDB-lite"/>
    </source>
</evidence>
<comment type="caution">
    <text evidence="2">The sequence shown here is derived from an EMBL/GenBank/DDBJ whole genome shotgun (WGS) entry which is preliminary data.</text>
</comment>
<gene>
    <name evidence="2" type="ORF">AMECASPLE_029635</name>
</gene>